<keyword evidence="3" id="KW-0689">Ribosomal protein</keyword>
<organism evidence="3 4">
    <name type="scientific">Fontibacillus panacisegetis</name>
    <dbReference type="NCBI Taxonomy" id="670482"/>
    <lineage>
        <taxon>Bacteria</taxon>
        <taxon>Bacillati</taxon>
        <taxon>Bacillota</taxon>
        <taxon>Bacilli</taxon>
        <taxon>Bacillales</taxon>
        <taxon>Paenibacillaceae</taxon>
        <taxon>Fontibacillus</taxon>
    </lineage>
</organism>
<feature type="domain" description="N-acetyltransferase" evidence="2">
    <location>
        <begin position="5"/>
        <end position="153"/>
    </location>
</feature>
<dbReference type="EMBL" id="FNBG01000017">
    <property type="protein sequence ID" value="SDF79871.1"/>
    <property type="molecule type" value="Genomic_DNA"/>
</dbReference>
<protein>
    <submittedName>
        <fullName evidence="3">Ribosomal protein S18 acetylase RimI</fullName>
    </submittedName>
</protein>
<dbReference type="Gene3D" id="3.40.630.30">
    <property type="match status" value="1"/>
</dbReference>
<dbReference type="STRING" id="670482.SAMN04488542_11772"/>
<name>A0A1G7P0W9_9BACL</name>
<gene>
    <name evidence="3" type="ORF">SAMN04488542_11772</name>
</gene>
<dbReference type="CDD" id="cd04301">
    <property type="entry name" value="NAT_SF"/>
    <property type="match status" value="1"/>
</dbReference>
<dbReference type="Proteomes" id="UP000198972">
    <property type="component" value="Unassembled WGS sequence"/>
</dbReference>
<dbReference type="PROSITE" id="PS51186">
    <property type="entry name" value="GNAT"/>
    <property type="match status" value="1"/>
</dbReference>
<dbReference type="InterPro" id="IPR000182">
    <property type="entry name" value="GNAT_dom"/>
</dbReference>
<keyword evidence="3" id="KW-0687">Ribonucleoprotein</keyword>
<evidence type="ECO:0000313" key="4">
    <source>
        <dbReference type="Proteomes" id="UP000198972"/>
    </source>
</evidence>
<dbReference type="AlphaFoldDB" id="A0A1G7P0W9"/>
<evidence type="ECO:0000259" key="2">
    <source>
        <dbReference type="PROSITE" id="PS51186"/>
    </source>
</evidence>
<dbReference type="SUPFAM" id="SSF55729">
    <property type="entry name" value="Acyl-CoA N-acyltransferases (Nat)"/>
    <property type="match status" value="1"/>
</dbReference>
<evidence type="ECO:0000313" key="3">
    <source>
        <dbReference type="EMBL" id="SDF79871.1"/>
    </source>
</evidence>
<accession>A0A1G7P0W9</accession>
<sequence length="153" mass="17759">MNSNINFVQVLPDDPDLISLISKLDQYLYELYPADEVFGVDLNDPYAYDIHFVIAYLDETPVGCGAVREIDEQNAELKRFFVEPRYRNRGIAGLILNQLENVARHRKYKFIKLETGDPQNEAIRFYKKNGYYHIASFGEYTSCPSSVCFEKKL</sequence>
<dbReference type="PANTHER" id="PTHR13947">
    <property type="entry name" value="GNAT FAMILY N-ACETYLTRANSFERASE"/>
    <property type="match status" value="1"/>
</dbReference>
<dbReference type="Pfam" id="PF00583">
    <property type="entry name" value="Acetyltransf_1"/>
    <property type="match status" value="1"/>
</dbReference>
<dbReference type="RefSeq" id="WP_091232009.1">
    <property type="nucleotide sequence ID" value="NZ_FNBG01000017.1"/>
</dbReference>
<proteinExistence type="predicted"/>
<dbReference type="InterPro" id="IPR050769">
    <property type="entry name" value="NAT_camello-type"/>
</dbReference>
<dbReference type="GO" id="GO:0005840">
    <property type="term" value="C:ribosome"/>
    <property type="evidence" value="ECO:0007669"/>
    <property type="project" value="UniProtKB-KW"/>
</dbReference>
<evidence type="ECO:0000256" key="1">
    <source>
        <dbReference type="ARBA" id="ARBA00022679"/>
    </source>
</evidence>
<keyword evidence="4" id="KW-1185">Reference proteome</keyword>
<reference evidence="3 4" key="1">
    <citation type="submission" date="2016-10" db="EMBL/GenBank/DDBJ databases">
        <authorList>
            <person name="de Groot N.N."/>
        </authorList>
    </citation>
    <scope>NUCLEOTIDE SEQUENCE [LARGE SCALE GENOMIC DNA]</scope>
    <source>
        <strain evidence="3 4">DSM 28129</strain>
    </source>
</reference>
<keyword evidence="1" id="KW-0808">Transferase</keyword>
<dbReference type="PANTHER" id="PTHR13947:SF37">
    <property type="entry name" value="LD18367P"/>
    <property type="match status" value="1"/>
</dbReference>
<dbReference type="OrthoDB" id="67353at2"/>
<dbReference type="InterPro" id="IPR016181">
    <property type="entry name" value="Acyl_CoA_acyltransferase"/>
</dbReference>
<dbReference type="GO" id="GO:0008080">
    <property type="term" value="F:N-acetyltransferase activity"/>
    <property type="evidence" value="ECO:0007669"/>
    <property type="project" value="InterPro"/>
</dbReference>